<name>A0AAV4VE04_9ARAC</name>
<comment type="caution">
    <text evidence="1">The sequence shown here is derived from an EMBL/GenBank/DDBJ whole genome shotgun (WGS) entry which is preliminary data.</text>
</comment>
<sequence>MTHSAPPPYPPGSGGQLLDHCKDTKKTNQCALFTTPGKVCKKFKTSPGKLSFELHYYQSGGNNKKSYELSKDYTQKMNPCALRESREKFGKSSKLFPKSCFCVLTVRCHHEQEKVRAPRPTHNPGRAVCWGLSASLRVPRLTVRGASLPRTTFPAASRDTWRTTTFCAKLLFAKLVTRTHDLENGWEGESRLQLKQYNTLILSFNLLFANVNM</sequence>
<gene>
    <name evidence="1" type="ORF">CDAR_35821</name>
</gene>
<accession>A0AAV4VE04</accession>
<reference evidence="1 2" key="1">
    <citation type="submission" date="2021-06" db="EMBL/GenBank/DDBJ databases">
        <title>Caerostris darwini draft genome.</title>
        <authorList>
            <person name="Kono N."/>
            <person name="Arakawa K."/>
        </authorList>
    </citation>
    <scope>NUCLEOTIDE SEQUENCE [LARGE SCALE GENOMIC DNA]</scope>
</reference>
<dbReference type="EMBL" id="BPLQ01012768">
    <property type="protein sequence ID" value="GIY67710.1"/>
    <property type="molecule type" value="Genomic_DNA"/>
</dbReference>
<organism evidence="1 2">
    <name type="scientific">Caerostris darwini</name>
    <dbReference type="NCBI Taxonomy" id="1538125"/>
    <lineage>
        <taxon>Eukaryota</taxon>
        <taxon>Metazoa</taxon>
        <taxon>Ecdysozoa</taxon>
        <taxon>Arthropoda</taxon>
        <taxon>Chelicerata</taxon>
        <taxon>Arachnida</taxon>
        <taxon>Araneae</taxon>
        <taxon>Araneomorphae</taxon>
        <taxon>Entelegynae</taxon>
        <taxon>Araneoidea</taxon>
        <taxon>Araneidae</taxon>
        <taxon>Caerostris</taxon>
    </lineage>
</organism>
<keyword evidence="2" id="KW-1185">Reference proteome</keyword>
<evidence type="ECO:0000313" key="1">
    <source>
        <dbReference type="EMBL" id="GIY67710.1"/>
    </source>
</evidence>
<dbReference type="AlphaFoldDB" id="A0AAV4VE04"/>
<proteinExistence type="predicted"/>
<protein>
    <submittedName>
        <fullName evidence="1">Uncharacterized protein</fullName>
    </submittedName>
</protein>
<evidence type="ECO:0000313" key="2">
    <source>
        <dbReference type="Proteomes" id="UP001054837"/>
    </source>
</evidence>
<dbReference type="Proteomes" id="UP001054837">
    <property type="component" value="Unassembled WGS sequence"/>
</dbReference>